<name>H9UFF2_SPIAZ</name>
<dbReference type="KEGG" id="sfc:Spiaf_0136"/>
<dbReference type="Proteomes" id="UP000007383">
    <property type="component" value="Chromosome"/>
</dbReference>
<evidence type="ECO:0000313" key="2">
    <source>
        <dbReference type="Proteomes" id="UP000007383"/>
    </source>
</evidence>
<dbReference type="PATRIC" id="fig|889378.3.peg.139"/>
<dbReference type="Pfam" id="PF16161">
    <property type="entry name" value="DUF4867"/>
    <property type="match status" value="1"/>
</dbReference>
<gene>
    <name evidence="1" type="ordered locus">Spiaf_0136</name>
</gene>
<dbReference type="HOGENOM" id="CLU_1330429_0_0_12"/>
<evidence type="ECO:0008006" key="3">
    <source>
        <dbReference type="Google" id="ProtNLM"/>
    </source>
</evidence>
<proteinExistence type="predicted"/>
<dbReference type="RefSeq" id="WP_014454243.1">
    <property type="nucleotide sequence ID" value="NC_017098.1"/>
</dbReference>
<dbReference type="InterPro" id="IPR032358">
    <property type="entry name" value="DUF4867"/>
</dbReference>
<sequence length="241" mass="25684">MSPELSLLERVQQENPDRQLLAVHHADFAPYGRVLGGLSAAEALASAQQMITFPEQGVQYLRSVAELERLPLRGELESQVFGGMPIQLGWCIGTNQVLNALEFHKSSEVIIAGSPVVLVLGHRHDIRDNRYALEQAACFYLPAGTAVELYAECLHFAPIGAAAGPFLTLIALPAGTNAPLEGQSTPPLPAGDQGAGASDEQQLLWQCNKWLLAQPGSPQAEQGAHVGLTGSQVRIQPVGSL</sequence>
<dbReference type="AlphaFoldDB" id="H9UFF2"/>
<dbReference type="eggNOG" id="ENOG502ZCEZ">
    <property type="taxonomic scope" value="Bacteria"/>
</dbReference>
<accession>H9UFF2</accession>
<reference evidence="2" key="1">
    <citation type="journal article" date="2013" name="Stand. Genomic Sci.">
        <title>Complete genome sequence of the halophilic bacterium Spirochaeta africana type strain (Z-7692(T)) from the alkaline Lake Magadi in the East African Rift.</title>
        <authorList>
            <person name="Liolos K."/>
            <person name="Abt B."/>
            <person name="Scheuner C."/>
            <person name="Teshima H."/>
            <person name="Held B."/>
            <person name="Lapidus A."/>
            <person name="Nolan M."/>
            <person name="Lucas S."/>
            <person name="Deshpande S."/>
            <person name="Cheng J.F."/>
            <person name="Tapia R."/>
            <person name="Goodwin L.A."/>
            <person name="Pitluck S."/>
            <person name="Pagani I."/>
            <person name="Ivanova N."/>
            <person name="Mavromatis K."/>
            <person name="Mikhailova N."/>
            <person name="Huntemann M."/>
            <person name="Pati A."/>
            <person name="Chen A."/>
            <person name="Palaniappan K."/>
            <person name="Land M."/>
            <person name="Rohde M."/>
            <person name="Tindall B.J."/>
            <person name="Detter J.C."/>
            <person name="Goker M."/>
            <person name="Bristow J."/>
            <person name="Eisen J.A."/>
            <person name="Markowitz V."/>
            <person name="Hugenholtz P."/>
            <person name="Woyke T."/>
            <person name="Klenk H.P."/>
            <person name="Kyrpides N.C."/>
        </authorList>
    </citation>
    <scope>NUCLEOTIDE SEQUENCE</scope>
    <source>
        <strain evidence="2">ATCC 700263 / DSM 8902 / Z-7692</strain>
    </source>
</reference>
<dbReference type="STRING" id="889378.Spiaf_0136"/>
<protein>
    <recommendedName>
        <fullName evidence="3">DUF4867 domain-containing protein</fullName>
    </recommendedName>
</protein>
<organism evidence="1 2">
    <name type="scientific">Spirochaeta africana (strain ATCC 700263 / DSM 8902 / Z-7692)</name>
    <dbReference type="NCBI Taxonomy" id="889378"/>
    <lineage>
        <taxon>Bacteria</taxon>
        <taxon>Pseudomonadati</taxon>
        <taxon>Spirochaetota</taxon>
        <taxon>Spirochaetia</taxon>
        <taxon>Spirochaetales</taxon>
        <taxon>Spirochaetaceae</taxon>
        <taxon>Spirochaeta</taxon>
    </lineage>
</organism>
<evidence type="ECO:0000313" key="1">
    <source>
        <dbReference type="EMBL" id="AFG36245.1"/>
    </source>
</evidence>
<dbReference type="OrthoDB" id="358393at2"/>
<keyword evidence="2" id="KW-1185">Reference proteome</keyword>
<dbReference type="EMBL" id="CP003282">
    <property type="protein sequence ID" value="AFG36245.1"/>
    <property type="molecule type" value="Genomic_DNA"/>
</dbReference>